<proteinExistence type="predicted"/>
<sequence>MNKEEILAKSRNENKGMDIMELQSLEKASKVAAKVGMLLCCFVAVMEVAVTGQLSLGSWLIYFGILCTLFFMKYRLMKKRHELLLSIFYTMLFLLFLILFLLKLLC</sequence>
<dbReference type="InterPro" id="IPR045620">
    <property type="entry name" value="DUF6442"/>
</dbReference>
<keyword evidence="1" id="KW-1133">Transmembrane helix</keyword>
<evidence type="ECO:0000313" key="3">
    <source>
        <dbReference type="Proteomes" id="UP000260025"/>
    </source>
</evidence>
<name>A0A3E2VYT7_CLOIN</name>
<dbReference type="EMBL" id="QVEV01000009">
    <property type="protein sequence ID" value="RGC16252.1"/>
    <property type="molecule type" value="Genomic_DNA"/>
</dbReference>
<dbReference type="OrthoDB" id="2627786at2"/>
<comment type="caution">
    <text evidence="2">The sequence shown here is derived from an EMBL/GenBank/DDBJ whole genome shotgun (WGS) entry which is preliminary data.</text>
</comment>
<evidence type="ECO:0000313" key="2">
    <source>
        <dbReference type="EMBL" id="RGC16252.1"/>
    </source>
</evidence>
<protein>
    <submittedName>
        <fullName evidence="2">Uncharacterized protein</fullName>
    </submittedName>
</protein>
<gene>
    <name evidence="2" type="ORF">DXA38_07960</name>
</gene>
<accession>A0A3E2VYT7</accession>
<organism evidence="2 3">
    <name type="scientific">Clostridium innocuum</name>
    <dbReference type="NCBI Taxonomy" id="1522"/>
    <lineage>
        <taxon>Bacteria</taxon>
        <taxon>Bacillati</taxon>
        <taxon>Bacillota</taxon>
        <taxon>Clostridia</taxon>
        <taxon>Eubacteriales</taxon>
        <taxon>Clostridiaceae</taxon>
        <taxon>Clostridium</taxon>
    </lineage>
</organism>
<keyword evidence="1" id="KW-0472">Membrane</keyword>
<reference evidence="2 3" key="1">
    <citation type="submission" date="2018-08" db="EMBL/GenBank/DDBJ databases">
        <title>A genome reference for cultivated species of the human gut microbiota.</title>
        <authorList>
            <person name="Zou Y."/>
            <person name="Xue W."/>
            <person name="Luo G."/>
        </authorList>
    </citation>
    <scope>NUCLEOTIDE SEQUENCE [LARGE SCALE GENOMIC DNA]</scope>
    <source>
        <strain evidence="2 3">OF01-2LB</strain>
    </source>
</reference>
<dbReference type="AlphaFoldDB" id="A0A3E2VYT7"/>
<dbReference type="Proteomes" id="UP000260025">
    <property type="component" value="Unassembled WGS sequence"/>
</dbReference>
<feature type="transmembrane region" description="Helical" evidence="1">
    <location>
        <begin position="56"/>
        <end position="76"/>
    </location>
</feature>
<dbReference type="RefSeq" id="WP_117442719.1">
    <property type="nucleotide sequence ID" value="NZ_JAJFEN010000030.1"/>
</dbReference>
<dbReference type="Pfam" id="PF20040">
    <property type="entry name" value="DUF6442"/>
    <property type="match status" value="1"/>
</dbReference>
<evidence type="ECO:0000256" key="1">
    <source>
        <dbReference type="SAM" id="Phobius"/>
    </source>
</evidence>
<feature type="transmembrane region" description="Helical" evidence="1">
    <location>
        <begin position="83"/>
        <end position="102"/>
    </location>
</feature>
<keyword evidence="1" id="KW-0812">Transmembrane</keyword>